<comment type="caution">
    <text evidence="2">The sequence shown here is derived from an EMBL/GenBank/DDBJ whole genome shotgun (WGS) entry which is preliminary data.</text>
</comment>
<reference evidence="2 3" key="1">
    <citation type="journal article" date="2020" name="Cell">
        <title>Large-Scale Comparative Analyses of Tick Genomes Elucidate Their Genetic Diversity and Vector Capacities.</title>
        <authorList>
            <consortium name="Tick Genome and Microbiome Consortium (TIGMIC)"/>
            <person name="Jia N."/>
            <person name="Wang J."/>
            <person name="Shi W."/>
            <person name="Du L."/>
            <person name="Sun Y."/>
            <person name="Zhan W."/>
            <person name="Jiang J.F."/>
            <person name="Wang Q."/>
            <person name="Zhang B."/>
            <person name="Ji P."/>
            <person name="Bell-Sakyi L."/>
            <person name="Cui X.M."/>
            <person name="Yuan T.T."/>
            <person name="Jiang B.G."/>
            <person name="Yang W.F."/>
            <person name="Lam T.T."/>
            <person name="Chang Q.C."/>
            <person name="Ding S.J."/>
            <person name="Wang X.J."/>
            <person name="Zhu J.G."/>
            <person name="Ruan X.D."/>
            <person name="Zhao L."/>
            <person name="Wei J.T."/>
            <person name="Ye R.Z."/>
            <person name="Que T.C."/>
            <person name="Du C.H."/>
            <person name="Zhou Y.H."/>
            <person name="Cheng J.X."/>
            <person name="Dai P.F."/>
            <person name="Guo W.B."/>
            <person name="Han X.H."/>
            <person name="Huang E.J."/>
            <person name="Li L.F."/>
            <person name="Wei W."/>
            <person name="Gao Y.C."/>
            <person name="Liu J.Z."/>
            <person name="Shao H.Z."/>
            <person name="Wang X."/>
            <person name="Wang C.C."/>
            <person name="Yang T.C."/>
            <person name="Huo Q.B."/>
            <person name="Li W."/>
            <person name="Chen H.Y."/>
            <person name="Chen S.E."/>
            <person name="Zhou L.G."/>
            <person name="Ni X.B."/>
            <person name="Tian J.H."/>
            <person name="Sheng Y."/>
            <person name="Liu T."/>
            <person name="Pan Y.S."/>
            <person name="Xia L.Y."/>
            <person name="Li J."/>
            <person name="Zhao F."/>
            <person name="Cao W.C."/>
        </authorList>
    </citation>
    <scope>NUCLEOTIDE SEQUENCE [LARGE SCALE GENOMIC DNA]</scope>
    <source>
        <strain evidence="2">HaeL-2018</strain>
    </source>
</reference>
<protein>
    <submittedName>
        <fullName evidence="2">Uncharacterized protein</fullName>
    </submittedName>
</protein>
<organism evidence="2 3">
    <name type="scientific">Haemaphysalis longicornis</name>
    <name type="common">Bush tick</name>
    <dbReference type="NCBI Taxonomy" id="44386"/>
    <lineage>
        <taxon>Eukaryota</taxon>
        <taxon>Metazoa</taxon>
        <taxon>Ecdysozoa</taxon>
        <taxon>Arthropoda</taxon>
        <taxon>Chelicerata</taxon>
        <taxon>Arachnida</taxon>
        <taxon>Acari</taxon>
        <taxon>Parasitiformes</taxon>
        <taxon>Ixodida</taxon>
        <taxon>Ixodoidea</taxon>
        <taxon>Ixodidae</taxon>
        <taxon>Haemaphysalinae</taxon>
        <taxon>Haemaphysalis</taxon>
    </lineage>
</organism>
<dbReference type="Proteomes" id="UP000821853">
    <property type="component" value="Chromosome 3"/>
</dbReference>
<accession>A0A9J6G576</accession>
<sequence length="72" mass="8106">MWPSLSEGSSSPRREMLLNADPGRSSMAIRAGRYKLLLQPPADILENDRHPTRGKSRPVNDLAQLRENSRHA</sequence>
<evidence type="ECO:0000313" key="3">
    <source>
        <dbReference type="Proteomes" id="UP000821853"/>
    </source>
</evidence>
<dbReference type="EMBL" id="JABSTR010000005">
    <property type="protein sequence ID" value="KAH9370087.1"/>
    <property type="molecule type" value="Genomic_DNA"/>
</dbReference>
<evidence type="ECO:0000256" key="1">
    <source>
        <dbReference type="SAM" id="MobiDB-lite"/>
    </source>
</evidence>
<dbReference type="VEuPathDB" id="VectorBase:HLOH_064837"/>
<feature type="region of interest" description="Disordered" evidence="1">
    <location>
        <begin position="1"/>
        <end position="22"/>
    </location>
</feature>
<feature type="compositionally biased region" description="Polar residues" evidence="1">
    <location>
        <begin position="1"/>
        <end position="11"/>
    </location>
</feature>
<proteinExistence type="predicted"/>
<evidence type="ECO:0000313" key="2">
    <source>
        <dbReference type="EMBL" id="KAH9370087.1"/>
    </source>
</evidence>
<gene>
    <name evidence="2" type="ORF">HPB48_001964</name>
</gene>
<keyword evidence="3" id="KW-1185">Reference proteome</keyword>
<feature type="region of interest" description="Disordered" evidence="1">
    <location>
        <begin position="42"/>
        <end position="72"/>
    </location>
</feature>
<name>A0A9J6G576_HAELO</name>
<dbReference type="AlphaFoldDB" id="A0A9J6G576"/>